<dbReference type="CDD" id="cd04301">
    <property type="entry name" value="NAT_SF"/>
    <property type="match status" value="1"/>
</dbReference>
<evidence type="ECO:0000256" key="5">
    <source>
        <dbReference type="ARBA" id="ARBA00048017"/>
    </source>
</evidence>
<name>A0A6J2X8L6_SITOR</name>
<evidence type="ECO:0000256" key="1">
    <source>
        <dbReference type="ARBA" id="ARBA00010543"/>
    </source>
</evidence>
<dbReference type="InterPro" id="IPR019467">
    <property type="entry name" value="Hat1_N"/>
</dbReference>
<comment type="similarity">
    <text evidence="1">Belongs to the HAT1 family.</text>
</comment>
<feature type="domain" description="N-acetyltransferase" evidence="6">
    <location>
        <begin position="194"/>
        <end position="268"/>
    </location>
</feature>
<keyword evidence="3" id="KW-0808">Transferase</keyword>
<accession>A0A6J2X8L6</accession>
<dbReference type="RefSeq" id="XP_030747562.1">
    <property type="nucleotide sequence ID" value="XM_030891702.1"/>
</dbReference>
<dbReference type="CTD" id="8520"/>
<dbReference type="InterPro" id="IPR037113">
    <property type="entry name" value="Hat1_N_sf"/>
</dbReference>
<evidence type="ECO:0000256" key="2">
    <source>
        <dbReference type="ARBA" id="ARBA00013184"/>
    </source>
</evidence>
<dbReference type="Pfam" id="PF00583">
    <property type="entry name" value="Acetyltransf_1"/>
    <property type="match status" value="1"/>
</dbReference>
<evidence type="ECO:0000259" key="6">
    <source>
        <dbReference type="Pfam" id="PF00583"/>
    </source>
</evidence>
<evidence type="ECO:0000313" key="8">
    <source>
        <dbReference type="Proteomes" id="UP000504635"/>
    </source>
</evidence>
<sequence>MSGEGTSNGNLNENSEMPVYKKEALNVTNFKLVYEEDDLESNHAITFKPEMAHQIFGESESIFGYRSLSISLNYLHNSCKCYLDVKSAGKIASGHIKADNIVKLLDPWLPGNFTSSYDDFLGMLNDENHEQIYGDIIKTFQGNNELTRFPEHHIKPTYKITQNNIDSEDFKEFHSRFETFIVWFIDAANFIDLDDERWIIFYIYEEFEHPITRKIYRTPVGFCSVYKFYAFPNNIRPRISQFFILPSHQKNGLGTALYETVASSLRSMNNVVDMTVEGPTTEFQKIRDLDDCFTIHKELLENKTDFFETDSRQMFEIAKKCKIGKRQVQRVYDILGLYYSTEKGPLSYAKYVDNIKDRFKRNNERQSRASKRFCNLDRAGTTIQTEKNILIDAEYKKYLEDLEPSVKYLQKKMSDRLKDWIVKKVII</sequence>
<dbReference type="Proteomes" id="UP000504635">
    <property type="component" value="Unplaced"/>
</dbReference>
<dbReference type="InterPro" id="IPR016181">
    <property type="entry name" value="Acyl_CoA_acyltransferase"/>
</dbReference>
<dbReference type="GO" id="GO:0005634">
    <property type="term" value="C:nucleus"/>
    <property type="evidence" value="ECO:0007669"/>
    <property type="project" value="InterPro"/>
</dbReference>
<evidence type="ECO:0000313" key="9">
    <source>
        <dbReference type="RefSeq" id="XP_030747562.1"/>
    </source>
</evidence>
<dbReference type="SUPFAM" id="SSF55729">
    <property type="entry name" value="Acyl-CoA N-acyltransferases (Nat)"/>
    <property type="match status" value="1"/>
</dbReference>
<dbReference type="Pfam" id="PF10394">
    <property type="entry name" value="Hat1_N"/>
    <property type="match status" value="1"/>
</dbReference>
<evidence type="ECO:0000256" key="3">
    <source>
        <dbReference type="ARBA" id="ARBA00022679"/>
    </source>
</evidence>
<evidence type="ECO:0000259" key="7">
    <source>
        <dbReference type="Pfam" id="PF10394"/>
    </source>
</evidence>
<dbReference type="GO" id="GO:0000781">
    <property type="term" value="C:chromosome, telomeric region"/>
    <property type="evidence" value="ECO:0007669"/>
    <property type="project" value="GOC"/>
</dbReference>
<dbReference type="FunCoup" id="A0A6J2X8L6">
    <property type="interactions" value="2208"/>
</dbReference>
<evidence type="ECO:0000256" key="4">
    <source>
        <dbReference type="ARBA" id="ARBA00023315"/>
    </source>
</evidence>
<dbReference type="EC" id="2.3.1.48" evidence="2"/>
<protein>
    <recommendedName>
        <fullName evidence="2">histone acetyltransferase</fullName>
        <ecNumber evidence="2">2.3.1.48</ecNumber>
    </recommendedName>
</protein>
<dbReference type="InterPro" id="IPR000182">
    <property type="entry name" value="GNAT_dom"/>
</dbReference>
<dbReference type="GeneID" id="115876030"/>
<dbReference type="AlphaFoldDB" id="A0A6J2X8L6"/>
<keyword evidence="8" id="KW-1185">Reference proteome</keyword>
<feature type="domain" description="Histone acetyl transferase HAT1 N-terminal" evidence="7">
    <location>
        <begin position="23"/>
        <end position="186"/>
    </location>
</feature>
<dbReference type="InterPro" id="IPR017380">
    <property type="entry name" value="Hist_AcTrfase_B-typ_cat-su"/>
</dbReference>
<dbReference type="InParanoid" id="A0A6J2X8L6"/>
<comment type="catalytic activity">
    <reaction evidence="5">
        <text>L-lysyl-[protein] + acetyl-CoA = N(6)-acetyl-L-lysyl-[protein] + CoA + H(+)</text>
        <dbReference type="Rhea" id="RHEA:45948"/>
        <dbReference type="Rhea" id="RHEA-COMP:9752"/>
        <dbReference type="Rhea" id="RHEA-COMP:10731"/>
        <dbReference type="ChEBI" id="CHEBI:15378"/>
        <dbReference type="ChEBI" id="CHEBI:29969"/>
        <dbReference type="ChEBI" id="CHEBI:57287"/>
        <dbReference type="ChEBI" id="CHEBI:57288"/>
        <dbReference type="ChEBI" id="CHEBI:61930"/>
        <dbReference type="EC" id="2.3.1.48"/>
    </reaction>
</comment>
<proteinExistence type="inferred from homology"/>
<reference evidence="9" key="1">
    <citation type="submission" date="2025-08" db="UniProtKB">
        <authorList>
            <consortium name="RefSeq"/>
        </authorList>
    </citation>
    <scope>IDENTIFICATION</scope>
    <source>
        <tissue evidence="9">Gonads</tissue>
    </source>
</reference>
<dbReference type="GO" id="GO:0004402">
    <property type="term" value="F:histone acetyltransferase activity"/>
    <property type="evidence" value="ECO:0007669"/>
    <property type="project" value="InterPro"/>
</dbReference>
<dbReference type="Gene3D" id="3.40.630.30">
    <property type="match status" value="1"/>
</dbReference>
<keyword evidence="4" id="KW-0012">Acyltransferase</keyword>
<dbReference type="OrthoDB" id="10253098at2759"/>
<dbReference type="Gene3D" id="3.90.360.10">
    <property type="entry name" value="Histone acetyl transferase 1 (HAT1), N-terminal domain"/>
    <property type="match status" value="1"/>
</dbReference>
<dbReference type="PANTHER" id="PTHR12046">
    <property type="entry name" value="HISTONE ACETYLTRANSFERASE TYPE B CATALYTIC SUBUNIT"/>
    <property type="match status" value="1"/>
</dbReference>
<dbReference type="KEGG" id="soy:115876030"/>
<dbReference type="GO" id="GO:0031509">
    <property type="term" value="P:subtelomeric heterochromatin formation"/>
    <property type="evidence" value="ECO:0007669"/>
    <property type="project" value="InterPro"/>
</dbReference>
<gene>
    <name evidence="9" type="primary">LOC115876030</name>
</gene>
<organism evidence="8 9">
    <name type="scientific">Sitophilus oryzae</name>
    <name type="common">Rice weevil</name>
    <name type="synonym">Curculio oryzae</name>
    <dbReference type="NCBI Taxonomy" id="7048"/>
    <lineage>
        <taxon>Eukaryota</taxon>
        <taxon>Metazoa</taxon>
        <taxon>Ecdysozoa</taxon>
        <taxon>Arthropoda</taxon>
        <taxon>Hexapoda</taxon>
        <taxon>Insecta</taxon>
        <taxon>Pterygota</taxon>
        <taxon>Neoptera</taxon>
        <taxon>Endopterygota</taxon>
        <taxon>Coleoptera</taxon>
        <taxon>Polyphaga</taxon>
        <taxon>Cucujiformia</taxon>
        <taxon>Curculionidae</taxon>
        <taxon>Dryophthorinae</taxon>
        <taxon>Sitophilus</taxon>
    </lineage>
</organism>